<dbReference type="Pfam" id="PF05199">
    <property type="entry name" value="GMC_oxred_C"/>
    <property type="match status" value="1"/>
</dbReference>
<feature type="domain" description="Glucose-methanol-choline oxidoreductase N-terminal" evidence="5">
    <location>
        <begin position="396"/>
        <end position="410"/>
    </location>
</feature>
<dbReference type="InterPro" id="IPR007867">
    <property type="entry name" value="GMC_OxRtase_C"/>
</dbReference>
<keyword evidence="4" id="KW-0560">Oxidoreductase</keyword>
<comment type="similarity">
    <text evidence="1">Belongs to the GMC oxidoreductase family.</text>
</comment>
<dbReference type="AlphaFoldDB" id="A0A848KK76"/>
<name>A0A848KK76_9NOCA</name>
<dbReference type="RefSeq" id="WP_169587937.1">
    <property type="nucleotide sequence ID" value="NZ_VCQU01000004.1"/>
</dbReference>
<gene>
    <name evidence="6" type="ORF">FGL95_14550</name>
</gene>
<evidence type="ECO:0000313" key="6">
    <source>
        <dbReference type="EMBL" id="NMN96257.1"/>
    </source>
</evidence>
<dbReference type="InterPro" id="IPR003953">
    <property type="entry name" value="FAD-dep_OxRdtase_2_FAD-bd"/>
</dbReference>
<reference evidence="6 7" key="2">
    <citation type="submission" date="2020-06" db="EMBL/GenBank/DDBJ databases">
        <title>Antribacter stalactiti gen. nov., sp. nov., a new member of the family Nacardiaceae isolated from a cave.</title>
        <authorList>
            <person name="Kim I.S."/>
        </authorList>
    </citation>
    <scope>NUCLEOTIDE SEQUENCE [LARGE SCALE GENOMIC DNA]</scope>
    <source>
        <strain evidence="6 7">YC2-7</strain>
    </source>
</reference>
<comment type="caution">
    <text evidence="6">The sequence shown here is derived from an EMBL/GenBank/DDBJ whole genome shotgun (WGS) entry which is preliminary data.</text>
</comment>
<keyword evidence="7" id="KW-1185">Reference proteome</keyword>
<protein>
    <submittedName>
        <fullName evidence="6">GMC family oxidoreductase</fullName>
    </submittedName>
</protein>
<dbReference type="GO" id="GO:0046577">
    <property type="term" value="F:long-chain-alcohol oxidase activity"/>
    <property type="evidence" value="ECO:0007669"/>
    <property type="project" value="UniProtKB-EC"/>
</dbReference>
<evidence type="ECO:0000256" key="3">
    <source>
        <dbReference type="ARBA" id="ARBA00022827"/>
    </source>
</evidence>
<evidence type="ECO:0000256" key="4">
    <source>
        <dbReference type="ARBA" id="ARBA00023002"/>
    </source>
</evidence>
<keyword evidence="3" id="KW-0274">FAD</keyword>
<dbReference type="GO" id="GO:0016020">
    <property type="term" value="C:membrane"/>
    <property type="evidence" value="ECO:0007669"/>
    <property type="project" value="UniProtKB-SubCell"/>
</dbReference>
<reference evidence="6 7" key="1">
    <citation type="submission" date="2019-05" db="EMBL/GenBank/DDBJ databases">
        <authorList>
            <person name="Lee S.D."/>
        </authorList>
    </citation>
    <scope>NUCLEOTIDE SEQUENCE [LARGE SCALE GENOMIC DNA]</scope>
    <source>
        <strain evidence="6 7">YC2-7</strain>
    </source>
</reference>
<sequence>MTEWMTTERQDALRAICDTIVPAIEHAEDADGFWARKASDLGVDIAIVGLLEGMPPELREGLLGLVDVIGAQGIVGASQQSREVLLSRTALLGPEATVGVGALIQLTTFLSYGLPDPNTGKNPNWVRLGYPGPVSLPQPAAKPIKPLVPSEDQVLEADVVIVGSGAGGGTIAGKLAQAGMKVVVLEAAGYFDESDFNQLELWAYQNLYWRGGPVASADFNISLQAGATLGGGTTINWMTSLRTKPWVREEWAREFGLEGVDTAEFDRHLDAVSQRISVNGDTSDYNSPTLRLKEAAEKLGWSFQKITRNSDASKYDPVTAAYIGFGDQTGSKQGTMKSYLQDAFDAGADILVRTRASRVIVENGRAAGVEATYSDPASGASSKVTVRAPRVVVAGGSLESPALLLRSGIGGPAVGNYLRLHPVTALCGVYAEEQQGWWGPAHSGLVDQFANPGNGYGFLLETAHYTTAASAAFLPFSSPAEHKALMSQASNMTWLLALVRDHGHGRVTIDANGEAVASYPVSDPLDVANLQAGIGVLAQVHRAAGAIEMRALSPGLPRWRWGDDLDAYVARLQAIPFRAGGHRMFSAHQMGTCRMGTDPQTSVAGPFGELHDTPGVWIGDGSAFPSPSGTNPMLSIMALAHRTAEAIAASADKPLASAQA</sequence>
<keyword evidence="2" id="KW-0285">Flavoprotein</keyword>
<evidence type="ECO:0000313" key="7">
    <source>
        <dbReference type="Proteomes" id="UP000535543"/>
    </source>
</evidence>
<evidence type="ECO:0000259" key="5">
    <source>
        <dbReference type="PROSITE" id="PS00624"/>
    </source>
</evidence>
<dbReference type="PANTHER" id="PTHR46056:SF12">
    <property type="entry name" value="LONG-CHAIN-ALCOHOL OXIDASE"/>
    <property type="match status" value="1"/>
</dbReference>
<dbReference type="Proteomes" id="UP000535543">
    <property type="component" value="Unassembled WGS sequence"/>
</dbReference>
<dbReference type="EMBL" id="VCQU01000004">
    <property type="protein sequence ID" value="NMN96257.1"/>
    <property type="molecule type" value="Genomic_DNA"/>
</dbReference>
<dbReference type="GO" id="GO:0050660">
    <property type="term" value="F:flavin adenine dinucleotide binding"/>
    <property type="evidence" value="ECO:0007669"/>
    <property type="project" value="InterPro"/>
</dbReference>
<dbReference type="InterPro" id="IPR000172">
    <property type="entry name" value="GMC_OxRdtase_N"/>
</dbReference>
<dbReference type="Gene3D" id="3.50.50.60">
    <property type="entry name" value="FAD/NAD(P)-binding domain"/>
    <property type="match status" value="2"/>
</dbReference>
<dbReference type="PROSITE" id="PS00624">
    <property type="entry name" value="GMC_OXRED_2"/>
    <property type="match status" value="1"/>
</dbReference>
<accession>A0A848KK76</accession>
<dbReference type="PANTHER" id="PTHR46056">
    <property type="entry name" value="LONG-CHAIN-ALCOHOL OXIDASE"/>
    <property type="match status" value="1"/>
</dbReference>
<evidence type="ECO:0000256" key="1">
    <source>
        <dbReference type="ARBA" id="ARBA00010790"/>
    </source>
</evidence>
<dbReference type="Pfam" id="PF00890">
    <property type="entry name" value="FAD_binding_2"/>
    <property type="match status" value="1"/>
</dbReference>
<dbReference type="InterPro" id="IPR036188">
    <property type="entry name" value="FAD/NAD-bd_sf"/>
</dbReference>
<dbReference type="Pfam" id="PF00732">
    <property type="entry name" value="GMC_oxred_N"/>
    <property type="match status" value="1"/>
</dbReference>
<organism evidence="6 7">
    <name type="scientific">Antrihabitans stalactiti</name>
    <dbReference type="NCBI Taxonomy" id="2584121"/>
    <lineage>
        <taxon>Bacteria</taxon>
        <taxon>Bacillati</taxon>
        <taxon>Actinomycetota</taxon>
        <taxon>Actinomycetes</taxon>
        <taxon>Mycobacteriales</taxon>
        <taxon>Nocardiaceae</taxon>
        <taxon>Antrihabitans</taxon>
    </lineage>
</organism>
<dbReference type="SUPFAM" id="SSF51905">
    <property type="entry name" value="FAD/NAD(P)-binding domain"/>
    <property type="match status" value="1"/>
</dbReference>
<proteinExistence type="inferred from homology"/>
<evidence type="ECO:0000256" key="2">
    <source>
        <dbReference type="ARBA" id="ARBA00022630"/>
    </source>
</evidence>